<evidence type="ECO:0000313" key="3">
    <source>
        <dbReference type="Proteomes" id="UP000284706"/>
    </source>
</evidence>
<reference evidence="2 3" key="1">
    <citation type="journal article" date="2018" name="Evol. Lett.">
        <title>Horizontal gene cluster transfer increased hallucinogenic mushroom diversity.</title>
        <authorList>
            <person name="Reynolds H.T."/>
            <person name="Vijayakumar V."/>
            <person name="Gluck-Thaler E."/>
            <person name="Korotkin H.B."/>
            <person name="Matheny P.B."/>
            <person name="Slot J.C."/>
        </authorList>
    </citation>
    <scope>NUCLEOTIDE SEQUENCE [LARGE SCALE GENOMIC DNA]</scope>
    <source>
        <strain evidence="2 3">SRW20</strain>
    </source>
</reference>
<dbReference type="InterPro" id="IPR001680">
    <property type="entry name" value="WD40_rpt"/>
</dbReference>
<dbReference type="Pfam" id="PF00400">
    <property type="entry name" value="WD40"/>
    <property type="match status" value="1"/>
</dbReference>
<keyword evidence="1" id="KW-0853">WD repeat</keyword>
<evidence type="ECO:0000313" key="2">
    <source>
        <dbReference type="EMBL" id="PPQ97427.1"/>
    </source>
</evidence>
<dbReference type="InterPro" id="IPR036322">
    <property type="entry name" value="WD40_repeat_dom_sf"/>
</dbReference>
<dbReference type="AlphaFoldDB" id="A0A409Y333"/>
<dbReference type="SMART" id="SM00320">
    <property type="entry name" value="WD40"/>
    <property type="match status" value="2"/>
</dbReference>
<dbReference type="PROSITE" id="PS50082">
    <property type="entry name" value="WD_REPEATS_2"/>
    <property type="match status" value="2"/>
</dbReference>
<dbReference type="InParanoid" id="A0A409Y333"/>
<dbReference type="Proteomes" id="UP000284706">
    <property type="component" value="Unassembled WGS sequence"/>
</dbReference>
<keyword evidence="3" id="KW-1185">Reference proteome</keyword>
<protein>
    <submittedName>
        <fullName evidence="2">Uncharacterized protein</fullName>
    </submittedName>
</protein>
<sequence length="199" mass="21783">MARICKDLLVATTNHAVYVWDLESGRCSGALGEQSATVGFFHISISLPEPVVEVEQSDRMEAPLLVAEASFDVETWMLRTYILADTLEAAKAEDAPIEDSSCILPLVKGTDVIHEIHCLESFRRTSVTAGPDGSVRIWDILTGECKVVLIGHAASVDDVQIDQHRVYSSSTDLTARIWDRHSGDCLHILKPAVPSQLTV</sequence>
<proteinExistence type="predicted"/>
<dbReference type="GO" id="GO:0006367">
    <property type="term" value="P:transcription initiation at RNA polymerase II promoter"/>
    <property type="evidence" value="ECO:0007669"/>
    <property type="project" value="TreeGrafter"/>
</dbReference>
<dbReference type="OrthoDB" id="2615105at2759"/>
<feature type="repeat" description="WD" evidence="1">
    <location>
        <begin position="127"/>
        <end position="148"/>
    </location>
</feature>
<dbReference type="GO" id="GO:0005669">
    <property type="term" value="C:transcription factor TFIID complex"/>
    <property type="evidence" value="ECO:0007669"/>
    <property type="project" value="TreeGrafter"/>
</dbReference>
<gene>
    <name evidence="2" type="ORF">CVT26_006775</name>
</gene>
<dbReference type="Gene3D" id="2.130.10.10">
    <property type="entry name" value="YVTN repeat-like/Quinoprotein amine dehydrogenase"/>
    <property type="match status" value="1"/>
</dbReference>
<evidence type="ECO:0000256" key="1">
    <source>
        <dbReference type="PROSITE-ProRule" id="PRU00221"/>
    </source>
</evidence>
<dbReference type="STRING" id="231916.A0A409Y333"/>
<comment type="caution">
    <text evidence="2">The sequence shown here is derived from an EMBL/GenBank/DDBJ whole genome shotgun (WGS) entry which is preliminary data.</text>
</comment>
<dbReference type="InterPro" id="IPR015943">
    <property type="entry name" value="WD40/YVTN_repeat-like_dom_sf"/>
</dbReference>
<name>A0A409Y333_9AGAR</name>
<feature type="repeat" description="WD" evidence="1">
    <location>
        <begin position="149"/>
        <end position="188"/>
    </location>
</feature>
<dbReference type="PANTHER" id="PTHR19879">
    <property type="entry name" value="TRANSCRIPTION INITIATION FACTOR TFIID"/>
    <property type="match status" value="1"/>
</dbReference>
<dbReference type="SUPFAM" id="SSF50978">
    <property type="entry name" value="WD40 repeat-like"/>
    <property type="match status" value="1"/>
</dbReference>
<dbReference type="PANTHER" id="PTHR19879:SF1">
    <property type="entry name" value="CANNONBALL-RELATED"/>
    <property type="match status" value="1"/>
</dbReference>
<accession>A0A409Y333</accession>
<dbReference type="EMBL" id="NHYE01001251">
    <property type="protein sequence ID" value="PPQ97427.1"/>
    <property type="molecule type" value="Genomic_DNA"/>
</dbReference>
<organism evidence="2 3">
    <name type="scientific">Gymnopilus dilepis</name>
    <dbReference type="NCBI Taxonomy" id="231916"/>
    <lineage>
        <taxon>Eukaryota</taxon>
        <taxon>Fungi</taxon>
        <taxon>Dikarya</taxon>
        <taxon>Basidiomycota</taxon>
        <taxon>Agaricomycotina</taxon>
        <taxon>Agaricomycetes</taxon>
        <taxon>Agaricomycetidae</taxon>
        <taxon>Agaricales</taxon>
        <taxon>Agaricineae</taxon>
        <taxon>Hymenogastraceae</taxon>
        <taxon>Gymnopilus</taxon>
    </lineage>
</organism>
<dbReference type="GO" id="GO:0016251">
    <property type="term" value="F:RNA polymerase II general transcription initiation factor activity"/>
    <property type="evidence" value="ECO:0007669"/>
    <property type="project" value="TreeGrafter"/>
</dbReference>